<gene>
    <name evidence="2" type="ORF">ACFS29_05920</name>
</gene>
<feature type="transmembrane region" description="Helical" evidence="1">
    <location>
        <begin position="42"/>
        <end position="64"/>
    </location>
</feature>
<feature type="transmembrane region" description="Helical" evidence="1">
    <location>
        <begin position="104"/>
        <end position="125"/>
    </location>
</feature>
<keyword evidence="1" id="KW-1133">Transmembrane helix</keyword>
<accession>A0ABW5ZTZ6</accession>
<feature type="transmembrane region" description="Helical" evidence="1">
    <location>
        <begin position="6"/>
        <end position="30"/>
    </location>
</feature>
<keyword evidence="3" id="KW-1185">Reference proteome</keyword>
<evidence type="ECO:0000313" key="2">
    <source>
        <dbReference type="EMBL" id="MFD2915167.1"/>
    </source>
</evidence>
<dbReference type="Proteomes" id="UP001597548">
    <property type="component" value="Unassembled WGS sequence"/>
</dbReference>
<proteinExistence type="predicted"/>
<dbReference type="RefSeq" id="WP_194508651.1">
    <property type="nucleotide sequence ID" value="NZ_JADILU010000005.1"/>
</dbReference>
<feature type="transmembrane region" description="Helical" evidence="1">
    <location>
        <begin position="70"/>
        <end position="92"/>
    </location>
</feature>
<feature type="transmembrane region" description="Helical" evidence="1">
    <location>
        <begin position="140"/>
        <end position="159"/>
    </location>
</feature>
<organism evidence="2 3">
    <name type="scientific">Psychroserpens luteus</name>
    <dbReference type="NCBI Taxonomy" id="1434066"/>
    <lineage>
        <taxon>Bacteria</taxon>
        <taxon>Pseudomonadati</taxon>
        <taxon>Bacteroidota</taxon>
        <taxon>Flavobacteriia</taxon>
        <taxon>Flavobacteriales</taxon>
        <taxon>Flavobacteriaceae</taxon>
        <taxon>Psychroserpens</taxon>
    </lineage>
</organism>
<sequence>MNYLPDHIIFAFGLLFRVCFYTLLITLMFFEEARQLKTKYNKIVNIGILFFGICYLGSVIPMYLDGKDYGGTSGLMITIWSMFFLYILIYNNHSKYKFELQKKASYIIVRVFIVVILFCSAQLNYHSYNGTWYGDYESEIFHGYLSILLPIAAHIFSSLKPKSANLGWFVVLVTMLQFLYGISLSYGIDGYISDDTELSVIFILNIILFFIVGIYNIYSAKNFKKSIVL</sequence>
<name>A0ABW5ZTZ6_9FLAO</name>
<protein>
    <submittedName>
        <fullName evidence="2">Uncharacterized protein</fullName>
    </submittedName>
</protein>
<feature type="transmembrane region" description="Helical" evidence="1">
    <location>
        <begin position="200"/>
        <end position="218"/>
    </location>
</feature>
<feature type="transmembrane region" description="Helical" evidence="1">
    <location>
        <begin position="166"/>
        <end position="188"/>
    </location>
</feature>
<evidence type="ECO:0000256" key="1">
    <source>
        <dbReference type="SAM" id="Phobius"/>
    </source>
</evidence>
<evidence type="ECO:0000313" key="3">
    <source>
        <dbReference type="Proteomes" id="UP001597548"/>
    </source>
</evidence>
<dbReference type="EMBL" id="JBHUOS010000002">
    <property type="protein sequence ID" value="MFD2915167.1"/>
    <property type="molecule type" value="Genomic_DNA"/>
</dbReference>
<keyword evidence="1" id="KW-0812">Transmembrane</keyword>
<comment type="caution">
    <text evidence="2">The sequence shown here is derived from an EMBL/GenBank/DDBJ whole genome shotgun (WGS) entry which is preliminary data.</text>
</comment>
<reference evidence="3" key="1">
    <citation type="journal article" date="2019" name="Int. J. Syst. Evol. Microbiol.">
        <title>The Global Catalogue of Microorganisms (GCM) 10K type strain sequencing project: providing services to taxonomists for standard genome sequencing and annotation.</title>
        <authorList>
            <consortium name="The Broad Institute Genomics Platform"/>
            <consortium name="The Broad Institute Genome Sequencing Center for Infectious Disease"/>
            <person name="Wu L."/>
            <person name="Ma J."/>
        </authorList>
    </citation>
    <scope>NUCLEOTIDE SEQUENCE [LARGE SCALE GENOMIC DNA]</scope>
    <source>
        <strain evidence="3">KCTC 32514</strain>
    </source>
</reference>
<keyword evidence="1" id="KW-0472">Membrane</keyword>